<gene>
    <name evidence="1" type="ORF">BWZ43_02475</name>
</gene>
<evidence type="ECO:0000313" key="1">
    <source>
        <dbReference type="EMBL" id="OOP69924.1"/>
    </source>
</evidence>
<dbReference type="AlphaFoldDB" id="A0A8E2LH66"/>
<reference evidence="1 2" key="1">
    <citation type="submission" date="2017-01" db="EMBL/GenBank/DDBJ databases">
        <title>Draft genome sequence of Bacillus oleronius.</title>
        <authorList>
            <person name="Allam M."/>
        </authorList>
    </citation>
    <scope>NUCLEOTIDE SEQUENCE [LARGE SCALE GENOMIC DNA]</scope>
    <source>
        <strain evidence="1 2">DSM 9356</strain>
    </source>
</reference>
<protein>
    <recommendedName>
        <fullName evidence="3">DUF4127 family protein</fullName>
    </recommendedName>
</protein>
<organism evidence="1 2">
    <name type="scientific">Heyndrickxia oleronia</name>
    <dbReference type="NCBI Taxonomy" id="38875"/>
    <lineage>
        <taxon>Bacteria</taxon>
        <taxon>Bacillati</taxon>
        <taxon>Bacillota</taxon>
        <taxon>Bacilli</taxon>
        <taxon>Bacillales</taxon>
        <taxon>Bacillaceae</taxon>
        <taxon>Heyndrickxia</taxon>
    </lineage>
</organism>
<comment type="caution">
    <text evidence="1">The sequence shown here is derived from an EMBL/GenBank/DDBJ whole genome shotgun (WGS) entry which is preliminary data.</text>
</comment>
<dbReference type="RefSeq" id="WP_078109366.1">
    <property type="nucleotide sequence ID" value="NZ_CP065424.1"/>
</dbReference>
<evidence type="ECO:0000313" key="2">
    <source>
        <dbReference type="Proteomes" id="UP000189761"/>
    </source>
</evidence>
<sequence>MMKVVYLPLDERPCNLKYPQQLAAATDIQLFTPSKQILGRKKNPAKFEDIRSWLLRETKEATHLILSLDMLVYGGIVPSRLHQLTDEECVARLDVIKEIKQQNQRIIIYAFNLIMRVPSYNSSDEEPDYYAIYGERISHYGKLLDKKGRGELLEQESEDFILLKQEIPVEILKDFTNRRRTNSATNLVAIDLVQIGLIDFLIFPLDDNAEYGFSAMEQSDLLFKVEQLQLMDRIAIYPGADEIGCTLFSKVFCEIHQYTPALYVRYSSTNGPFIIPKYEDRSLQESIKSHLTASGAVMVDHSLDADAVLFTHSPAVGQSGMAEPNQLFSERHRSYFSEINYREFIQAMQFYLSKNMVVGIADVATCNGSDQTLMYMLKKQGLLEKISAYAGWNTSGNSLGTVIAHTIIESYYHKMIDYERIAKSREFYYSRLVEDWGYQTIVRKQVATNDIPRLGCTYFDISSQLEVIQSIIKQKLEQFIKENLSNPAEGRLKLENVTSPWKRMFEVDFHLSYVMEKIV</sequence>
<evidence type="ECO:0008006" key="3">
    <source>
        <dbReference type="Google" id="ProtNLM"/>
    </source>
</evidence>
<dbReference type="InterPro" id="IPR025394">
    <property type="entry name" value="DUF4127"/>
</dbReference>
<proteinExistence type="predicted"/>
<dbReference type="Pfam" id="PF13552">
    <property type="entry name" value="DUF4127"/>
    <property type="match status" value="1"/>
</dbReference>
<dbReference type="Proteomes" id="UP000189761">
    <property type="component" value="Unassembled WGS sequence"/>
</dbReference>
<accession>A0A8E2LH66</accession>
<name>A0A8E2LH66_9BACI</name>
<dbReference type="EMBL" id="MTLA01000026">
    <property type="protein sequence ID" value="OOP69924.1"/>
    <property type="molecule type" value="Genomic_DNA"/>
</dbReference>
<keyword evidence="2" id="KW-1185">Reference proteome</keyword>